<organism evidence="4 5">
    <name type="scientific">Tsukamurella pseudospumae</name>
    <dbReference type="NCBI Taxonomy" id="239498"/>
    <lineage>
        <taxon>Bacteria</taxon>
        <taxon>Bacillati</taxon>
        <taxon>Actinomycetota</taxon>
        <taxon>Actinomycetes</taxon>
        <taxon>Mycobacteriales</taxon>
        <taxon>Tsukamurellaceae</taxon>
        <taxon>Tsukamurella</taxon>
    </lineage>
</organism>
<dbReference type="PANTHER" id="PTHR35377:SF5">
    <property type="entry name" value="ANTITOXIN VAPB46"/>
    <property type="match status" value="1"/>
</dbReference>
<proteinExistence type="inferred from homology"/>
<keyword evidence="6" id="KW-1185">Reference proteome</keyword>
<evidence type="ECO:0000313" key="3">
    <source>
        <dbReference type="EMBL" id="KXP00177.1"/>
    </source>
</evidence>
<dbReference type="EMBL" id="LSRF01000033">
    <property type="protein sequence ID" value="KXP10499.1"/>
    <property type="molecule type" value="Genomic_DNA"/>
</dbReference>
<protein>
    <recommendedName>
        <fullName evidence="2">Antitoxin</fullName>
    </recommendedName>
</protein>
<dbReference type="EMBL" id="LSRE01000008">
    <property type="protein sequence ID" value="KXP00177.1"/>
    <property type="molecule type" value="Genomic_DNA"/>
</dbReference>
<dbReference type="FunFam" id="3.40.1620.10:FF:000002">
    <property type="entry name" value="Antitoxin"/>
    <property type="match status" value="1"/>
</dbReference>
<comment type="similarity">
    <text evidence="1 2">Belongs to the phD/YefM antitoxin family.</text>
</comment>
<dbReference type="NCBIfam" id="TIGR01552">
    <property type="entry name" value="phd_fam"/>
    <property type="match status" value="1"/>
</dbReference>
<dbReference type="InterPro" id="IPR051416">
    <property type="entry name" value="phD-YefM_TA_antitoxins"/>
</dbReference>
<dbReference type="InterPro" id="IPR036165">
    <property type="entry name" value="YefM-like_sf"/>
</dbReference>
<comment type="function">
    <text evidence="2">Antitoxin component of a type II toxin-antitoxin (TA) system.</text>
</comment>
<dbReference type="PANTHER" id="PTHR35377">
    <property type="entry name" value="ANTITOXIN VAPB49-RELATED-RELATED"/>
    <property type="match status" value="1"/>
</dbReference>
<evidence type="ECO:0000256" key="2">
    <source>
        <dbReference type="RuleBase" id="RU362080"/>
    </source>
</evidence>
<dbReference type="Proteomes" id="UP000070409">
    <property type="component" value="Unassembled WGS sequence"/>
</dbReference>
<dbReference type="GO" id="GO:0097351">
    <property type="term" value="F:toxin sequestering activity"/>
    <property type="evidence" value="ECO:0007669"/>
    <property type="project" value="TreeGrafter"/>
</dbReference>
<evidence type="ECO:0000313" key="4">
    <source>
        <dbReference type="EMBL" id="KXP10499.1"/>
    </source>
</evidence>
<reference evidence="4" key="2">
    <citation type="submission" date="2016-02" db="EMBL/GenBank/DDBJ databases">
        <authorList>
            <person name="Teng J.L."/>
            <person name="Yang Y."/>
            <person name="Huang Y."/>
            <person name="Guo F."/>
            <person name="Wei W."/>
            <person name="Chen J.H."/>
            <person name="Wong S.Y."/>
            <person name="Lau S.K."/>
            <person name="Woo P.C."/>
        </authorList>
    </citation>
    <scope>NUCLEOTIDE SEQUENCE</scope>
    <source>
        <strain evidence="4">JCM 15929</strain>
    </source>
</reference>
<dbReference type="Proteomes" id="UP000070258">
    <property type="component" value="Unassembled WGS sequence"/>
</dbReference>
<dbReference type="Pfam" id="PF02604">
    <property type="entry name" value="PhdYeFM_antitox"/>
    <property type="match status" value="1"/>
</dbReference>
<dbReference type="AlphaFoldDB" id="A0A138AJE6"/>
<dbReference type="STRING" id="239498.AXK60_07955"/>
<comment type="caution">
    <text evidence="4">The sequence shown here is derived from an EMBL/GenBank/DDBJ whole genome shotgun (WGS) entry which is preliminary data.</text>
</comment>
<evidence type="ECO:0000313" key="6">
    <source>
        <dbReference type="Proteomes" id="UP000070409"/>
    </source>
</evidence>
<dbReference type="InterPro" id="IPR006442">
    <property type="entry name" value="Antitoxin_Phd/YefM"/>
</dbReference>
<gene>
    <name evidence="4" type="ORF">AXK60_07955</name>
    <name evidence="3" type="ORF">AXK61_16130</name>
</gene>
<reference evidence="5" key="1">
    <citation type="submission" date="2016-02" db="EMBL/GenBank/DDBJ databases">
        <authorList>
            <person name="Wen L."/>
            <person name="He K."/>
            <person name="Yang H."/>
        </authorList>
    </citation>
    <scope>NUCLEOTIDE SEQUENCE [LARGE SCALE GENOMIC DNA]</scope>
    <source>
        <strain evidence="5">JCM 15929</strain>
    </source>
</reference>
<dbReference type="SUPFAM" id="SSF143120">
    <property type="entry name" value="YefM-like"/>
    <property type="match status" value="1"/>
</dbReference>
<sequence>MSATFGDMEQIGVRELRQHASKYLARVEAGEEIEVTNHGKLVARLVPVSEKERQYRELVASGLIIPAERPLDLAAITAMRNARRPREPGEKSLTEILMEMRDE</sequence>
<evidence type="ECO:0000256" key="1">
    <source>
        <dbReference type="ARBA" id="ARBA00009981"/>
    </source>
</evidence>
<accession>A0A138AJE6</accession>
<reference evidence="3 6" key="3">
    <citation type="submission" date="2016-02" db="EMBL/GenBank/DDBJ databases">
        <authorList>
            <person name="Teng J.L."/>
            <person name="Tang Y."/>
            <person name="Huang Y."/>
            <person name="Guo F."/>
            <person name="Wei W."/>
            <person name="Chen J.H."/>
            <person name="Wong S.Y."/>
            <person name="Lau S.K."/>
            <person name="Woo P.C."/>
        </authorList>
    </citation>
    <scope>NUCLEOTIDE SEQUENCE [LARGE SCALE GENOMIC DNA]</scope>
    <source>
        <strain evidence="3 6">JCM 13375</strain>
    </source>
</reference>
<name>A0A138AJE6_9ACTN</name>
<evidence type="ECO:0000313" key="5">
    <source>
        <dbReference type="Proteomes" id="UP000070258"/>
    </source>
</evidence>
<dbReference type="Gene3D" id="3.40.1620.10">
    <property type="entry name" value="YefM-like domain"/>
    <property type="match status" value="1"/>
</dbReference>